<gene>
    <name evidence="1" type="ORF">V1525DRAFT_436030</name>
</gene>
<evidence type="ECO:0000313" key="2">
    <source>
        <dbReference type="Proteomes" id="UP001433508"/>
    </source>
</evidence>
<keyword evidence="2" id="KW-1185">Reference proteome</keyword>
<proteinExistence type="predicted"/>
<dbReference type="EMBL" id="MU971533">
    <property type="protein sequence ID" value="KAK9234007.1"/>
    <property type="molecule type" value="Genomic_DNA"/>
</dbReference>
<evidence type="ECO:0000313" key="1">
    <source>
        <dbReference type="EMBL" id="KAK9234007.1"/>
    </source>
</evidence>
<name>A0ACC3STD2_LIPKO</name>
<accession>A0ACC3STD2</accession>
<reference evidence="2" key="1">
    <citation type="journal article" date="2024" name="Front. Bioeng. Biotechnol.">
        <title>Genome-scale model development and genomic sequencing of the oleaginous clade Lipomyces.</title>
        <authorList>
            <person name="Czajka J.J."/>
            <person name="Han Y."/>
            <person name="Kim J."/>
            <person name="Mondo S.J."/>
            <person name="Hofstad B.A."/>
            <person name="Robles A."/>
            <person name="Haridas S."/>
            <person name="Riley R."/>
            <person name="LaButti K."/>
            <person name="Pangilinan J."/>
            <person name="Andreopoulos W."/>
            <person name="Lipzen A."/>
            <person name="Yan J."/>
            <person name="Wang M."/>
            <person name="Ng V."/>
            <person name="Grigoriev I.V."/>
            <person name="Spatafora J.W."/>
            <person name="Magnuson J.K."/>
            <person name="Baker S.E."/>
            <person name="Pomraning K.R."/>
        </authorList>
    </citation>
    <scope>NUCLEOTIDE SEQUENCE [LARGE SCALE GENOMIC DNA]</scope>
    <source>
        <strain evidence="2">CBS 7786</strain>
    </source>
</reference>
<organism evidence="1 2">
    <name type="scientific">Lipomyces kononenkoae</name>
    <name type="common">Yeast</name>
    <dbReference type="NCBI Taxonomy" id="34357"/>
    <lineage>
        <taxon>Eukaryota</taxon>
        <taxon>Fungi</taxon>
        <taxon>Dikarya</taxon>
        <taxon>Ascomycota</taxon>
        <taxon>Saccharomycotina</taxon>
        <taxon>Lipomycetes</taxon>
        <taxon>Lipomycetales</taxon>
        <taxon>Lipomycetaceae</taxon>
        <taxon>Lipomyces</taxon>
    </lineage>
</organism>
<sequence length="208" mass="21995">MAGVICYERFRTPPSSSSNGASIPLSGPAAILTGRPFVRGSLDGARSQAVGSGLGSLSVPPLEGQGPHGGQLAASIHARLPAPDPTGTGAFLGSRAGVASRPARALCALLGRGTDLPDHLFFRCSVAIQIWELVAEHLHISHPLPLAAETLALGRPPVSFEHVLLYVHLVWVSYCGRVRSDGPPPTMSLVQWRGLIGRSLRYQQYEEP</sequence>
<comment type="caution">
    <text evidence="1">The sequence shown here is derived from an EMBL/GenBank/DDBJ whole genome shotgun (WGS) entry which is preliminary data.</text>
</comment>
<protein>
    <submittedName>
        <fullName evidence="1">Uncharacterized protein</fullName>
    </submittedName>
</protein>
<dbReference type="Proteomes" id="UP001433508">
    <property type="component" value="Unassembled WGS sequence"/>
</dbReference>